<dbReference type="Proteomes" id="UP001204486">
    <property type="component" value="Unassembled WGS sequence"/>
</dbReference>
<dbReference type="SUPFAM" id="SSF103088">
    <property type="entry name" value="OmpA-like"/>
    <property type="match status" value="1"/>
</dbReference>
<feature type="domain" description="OmpA-like" evidence="4">
    <location>
        <begin position="270"/>
        <end position="381"/>
    </location>
</feature>
<keyword evidence="3" id="KW-0732">Signal</keyword>
<comment type="caution">
    <text evidence="5">The sequence shown here is derived from an EMBL/GenBank/DDBJ whole genome shotgun (WGS) entry which is preliminary data.</text>
</comment>
<dbReference type="InterPro" id="IPR006665">
    <property type="entry name" value="OmpA-like"/>
</dbReference>
<evidence type="ECO:0000256" key="3">
    <source>
        <dbReference type="SAM" id="SignalP"/>
    </source>
</evidence>
<dbReference type="Pfam" id="PF00691">
    <property type="entry name" value="OmpA"/>
    <property type="match status" value="1"/>
</dbReference>
<accession>A0AAW5IWN7</accession>
<evidence type="ECO:0000313" key="5">
    <source>
        <dbReference type="EMBL" id="MCP9600258.1"/>
    </source>
</evidence>
<sequence>MNTMKSLFAASLLTLGTTAAMAQATYTDKEGNEYTFNKHFFLDLQGGAQYTLGEAKFGDLLSPNVQLGLGYQFSPVFGMRLQANGWQSKGGWAGFRAQKGETPYNANYKFKYVAPGVDFMFNLSNLFCGWNPNRVLNVTAFAGAGANIAWDNDEVNELAATMKNMNAYNLEYLWDGTKVRPYGRAGLELAFKVSKSVSLMLEGNANIISDKYNSKKAGNPDWYFNALAGVRINLGKSYTKKAKPVEEPAPAPAPKQEYVAPKPEPKPAPVEKKVEEIRRDIFFTINSCKIAPAEDAKIREVVDFLNKNTEAKVVVTGYADKGTGNDVINDRIAAKRAAAVVGMLTKIYNIPSERITEASKGARVQPFAENAKNRVTIMIAK</sequence>
<protein>
    <submittedName>
        <fullName evidence="5">OmpA family protein</fullName>
    </submittedName>
</protein>
<dbReference type="InterPro" id="IPR050330">
    <property type="entry name" value="Bact_OuterMem_StrucFunc"/>
</dbReference>
<evidence type="ECO:0000313" key="6">
    <source>
        <dbReference type="Proteomes" id="UP001204486"/>
    </source>
</evidence>
<keyword evidence="1" id="KW-0472">Membrane</keyword>
<evidence type="ECO:0000256" key="2">
    <source>
        <dbReference type="SAM" id="MobiDB-lite"/>
    </source>
</evidence>
<dbReference type="CDD" id="cd07185">
    <property type="entry name" value="OmpA_C-like"/>
    <property type="match status" value="1"/>
</dbReference>
<dbReference type="PANTHER" id="PTHR30329">
    <property type="entry name" value="STATOR ELEMENT OF FLAGELLAR MOTOR COMPLEX"/>
    <property type="match status" value="1"/>
</dbReference>
<organism evidence="5 6">
    <name type="scientific">Segatella copri</name>
    <dbReference type="NCBI Taxonomy" id="165179"/>
    <lineage>
        <taxon>Bacteria</taxon>
        <taxon>Pseudomonadati</taxon>
        <taxon>Bacteroidota</taxon>
        <taxon>Bacteroidia</taxon>
        <taxon>Bacteroidales</taxon>
        <taxon>Prevotellaceae</taxon>
        <taxon>Segatella</taxon>
    </lineage>
</organism>
<dbReference type="GO" id="GO:0016020">
    <property type="term" value="C:membrane"/>
    <property type="evidence" value="ECO:0007669"/>
    <property type="project" value="UniProtKB-UniRule"/>
</dbReference>
<dbReference type="PANTHER" id="PTHR30329:SF21">
    <property type="entry name" value="LIPOPROTEIN YIAD-RELATED"/>
    <property type="match status" value="1"/>
</dbReference>
<evidence type="ECO:0000259" key="4">
    <source>
        <dbReference type="PROSITE" id="PS51123"/>
    </source>
</evidence>
<feature type="signal peptide" evidence="3">
    <location>
        <begin position="1"/>
        <end position="22"/>
    </location>
</feature>
<reference evidence="5" key="1">
    <citation type="submission" date="2022-07" db="EMBL/GenBank/DDBJ databases">
        <title>Prevotella copri.</title>
        <authorList>
            <person name="Yang C."/>
        </authorList>
    </citation>
    <scope>NUCLEOTIDE SEQUENCE</scope>
    <source>
        <strain evidence="5">HF1476</strain>
    </source>
</reference>
<dbReference type="RefSeq" id="WP_254974346.1">
    <property type="nucleotide sequence ID" value="NZ_JANDWK010000022.1"/>
</dbReference>
<name>A0AAW5IWN7_9BACT</name>
<feature type="chain" id="PRO_5044003304" evidence="3">
    <location>
        <begin position="23"/>
        <end position="381"/>
    </location>
</feature>
<feature type="region of interest" description="Disordered" evidence="2">
    <location>
        <begin position="241"/>
        <end position="270"/>
    </location>
</feature>
<dbReference type="InterPro" id="IPR036737">
    <property type="entry name" value="OmpA-like_sf"/>
</dbReference>
<evidence type="ECO:0000256" key="1">
    <source>
        <dbReference type="PROSITE-ProRule" id="PRU00473"/>
    </source>
</evidence>
<dbReference type="PROSITE" id="PS51123">
    <property type="entry name" value="OMPA_2"/>
    <property type="match status" value="1"/>
</dbReference>
<dbReference type="AlphaFoldDB" id="A0AAW5IWN7"/>
<gene>
    <name evidence="5" type="ORF">NNC55_09865</name>
</gene>
<dbReference type="EMBL" id="JANDWN010000024">
    <property type="protein sequence ID" value="MCP9600258.1"/>
    <property type="molecule type" value="Genomic_DNA"/>
</dbReference>
<dbReference type="Gene3D" id="3.30.1330.60">
    <property type="entry name" value="OmpA-like domain"/>
    <property type="match status" value="1"/>
</dbReference>
<proteinExistence type="predicted"/>